<comment type="caution">
    <text evidence="3">The sequence shown here is derived from an EMBL/GenBank/DDBJ whole genome shotgun (WGS) entry which is preliminary data.</text>
</comment>
<dbReference type="InterPro" id="IPR007219">
    <property type="entry name" value="XnlR_reg_dom"/>
</dbReference>
<accession>A0A8S0XZ56</accession>
<dbReference type="OrthoDB" id="4456959at2759"/>
<dbReference type="CDD" id="cd12148">
    <property type="entry name" value="fungal_TF_MHR"/>
    <property type="match status" value="1"/>
</dbReference>
<evidence type="ECO:0000313" key="4">
    <source>
        <dbReference type="Proteomes" id="UP000467700"/>
    </source>
</evidence>
<dbReference type="Proteomes" id="UP000467700">
    <property type="component" value="Unassembled WGS sequence"/>
</dbReference>
<dbReference type="InterPro" id="IPR050987">
    <property type="entry name" value="AtrR-like"/>
</dbReference>
<dbReference type="AlphaFoldDB" id="A0A8S0XZ56"/>
<organism evidence="3 4">
    <name type="scientific">Cyclocybe aegerita</name>
    <name type="common">Black poplar mushroom</name>
    <name type="synonym">Agrocybe aegerita</name>
    <dbReference type="NCBI Taxonomy" id="1973307"/>
    <lineage>
        <taxon>Eukaryota</taxon>
        <taxon>Fungi</taxon>
        <taxon>Dikarya</taxon>
        <taxon>Basidiomycota</taxon>
        <taxon>Agaricomycotina</taxon>
        <taxon>Agaricomycetes</taxon>
        <taxon>Agaricomycetidae</taxon>
        <taxon>Agaricales</taxon>
        <taxon>Agaricineae</taxon>
        <taxon>Bolbitiaceae</taxon>
        <taxon>Cyclocybe</taxon>
    </lineage>
</organism>
<dbReference type="PANTHER" id="PTHR46910:SF38">
    <property type="entry name" value="ZN(2)-C6 FUNGAL-TYPE DOMAIN-CONTAINING PROTEIN"/>
    <property type="match status" value="1"/>
</dbReference>
<evidence type="ECO:0000313" key="3">
    <source>
        <dbReference type="EMBL" id="CAA7269321.1"/>
    </source>
</evidence>
<proteinExistence type="predicted"/>
<protein>
    <recommendedName>
        <fullName evidence="2">Xylanolytic transcriptional activator regulatory domain-containing protein</fullName>
    </recommendedName>
</protein>
<dbReference type="SMART" id="SM00906">
    <property type="entry name" value="Fungal_trans"/>
    <property type="match status" value="1"/>
</dbReference>
<dbReference type="InterPro" id="IPR036864">
    <property type="entry name" value="Zn2-C6_fun-type_DNA-bd_sf"/>
</dbReference>
<feature type="domain" description="Xylanolytic transcriptional activator regulatory" evidence="2">
    <location>
        <begin position="316"/>
        <end position="387"/>
    </location>
</feature>
<evidence type="ECO:0000256" key="1">
    <source>
        <dbReference type="ARBA" id="ARBA00023242"/>
    </source>
</evidence>
<keyword evidence="4" id="KW-1185">Reference proteome</keyword>
<dbReference type="Gene3D" id="4.10.240.10">
    <property type="entry name" value="Zn(2)-C6 fungal-type DNA-binding domain"/>
    <property type="match status" value="1"/>
</dbReference>
<dbReference type="PANTHER" id="PTHR46910">
    <property type="entry name" value="TRANSCRIPTION FACTOR PDR1"/>
    <property type="match status" value="1"/>
</dbReference>
<dbReference type="GO" id="GO:0008270">
    <property type="term" value="F:zinc ion binding"/>
    <property type="evidence" value="ECO:0007669"/>
    <property type="project" value="InterPro"/>
</dbReference>
<evidence type="ECO:0000259" key="2">
    <source>
        <dbReference type="SMART" id="SM00906"/>
    </source>
</evidence>
<keyword evidence="1" id="KW-0539">Nucleus</keyword>
<reference evidence="3 4" key="1">
    <citation type="submission" date="2020-01" db="EMBL/GenBank/DDBJ databases">
        <authorList>
            <person name="Gupta K D."/>
        </authorList>
    </citation>
    <scope>NUCLEOTIDE SEQUENCE [LARGE SCALE GENOMIC DNA]</scope>
</reference>
<dbReference type="GO" id="GO:0003677">
    <property type="term" value="F:DNA binding"/>
    <property type="evidence" value="ECO:0007669"/>
    <property type="project" value="InterPro"/>
</dbReference>
<dbReference type="GO" id="GO:0000981">
    <property type="term" value="F:DNA-binding transcription factor activity, RNA polymerase II-specific"/>
    <property type="evidence" value="ECO:0007669"/>
    <property type="project" value="InterPro"/>
</dbReference>
<name>A0A8S0XZ56_CYCAE</name>
<dbReference type="EMBL" id="CACVBS010000077">
    <property type="protein sequence ID" value="CAA7269321.1"/>
    <property type="molecule type" value="Genomic_DNA"/>
</dbReference>
<sequence>MSGKGPELPTTQCANCIRAKIDCTYIEAPPRRSSSKKYIASLEDRITDLDLLLRKLCPNEKTYQDWISTIMKSGVAFDDVPEQPPSSILGTIDYAQGLDALESFANAIRAANDAEPTSQSDEESPNAPFIDSSLDSNRFFGKSSSEVLIREAIFTKKSWVDNESSIQRPVLHHRREEFWALRTWERALEPVQHNQYTFPEPELSKELLNLYFEHINLHFPLLHRPSFERALRDNLQYSNASFGAVYLLVCAIGARFSNDPRVLFNGSDSYQSAGWKWYNQVETGTISYLSLPSLYDLQLHCLTLLFLQSSSAPQSVWAMVGVVLRSAQDVGIHRLRSRTPSAEDELWKRAFWVLICIDRVVSTALGRPGAIQDEDFDLDLPIDCDDEYWEHPDPQKRFKQPADKPSTMSGFHMLLKLMYILNCCIRGFYAPPKGDEWYNPLSVHEWKPRIVMELDSSLNKWLDSVPEHLRWDPNRQNMQHFNISAMLHVLYYHIQILTHRLFIASPRKPSVVPFPSLTICTNAARACVRIVDMQRQRNGIAPPPVIQLATFTSGVVLLFSSWVREGTGGGRPLASRDADDMILVEHCLQTLKASEKRWTLAGRFWDVLEELSSMGDRTNMFRDNESPTDSIPAFAVSEGIGTSLDQQYFNSTALQAPTTSFDRLDTTSLLRRLSMDIAQPLSPTLSSLFSFTFAYPGSPNDQYQVPLAMDAGGIDEFAQHDQLSSTNTQSSYPTPGLEDWDVYLAGMNQSDHASSRQRQ</sequence>
<dbReference type="Pfam" id="PF04082">
    <property type="entry name" value="Fungal_trans"/>
    <property type="match status" value="1"/>
</dbReference>
<dbReference type="GO" id="GO:0006351">
    <property type="term" value="P:DNA-templated transcription"/>
    <property type="evidence" value="ECO:0007669"/>
    <property type="project" value="InterPro"/>
</dbReference>
<gene>
    <name evidence="3" type="ORF">AAE3_LOCUS11550</name>
</gene>